<sequence>MGVAKGISMRSKLWGTLALMWIGMMIIVGWGGFERKQMLIDERMAGLKHLITSAHNLAESYVDQVQSGELTREQAQKLAIRNVGELTHDGSYIYIFNNDLKLVWHPKRDAGTDMSNFRDDNGIYFYRELRKVAQPSEGGTFLYTSYNDQKNQNESRLNYVQRVPEWNWYLATNVYITDINATFWRNMMKMGLVSLVIGLIITLVMSWIIRNVLTSLGGDPEHAKQVVQRIASGDLGHPLDLSPRDRSSLLYAIEGMRVRLVSVLGNVSQAGLAISAGTRRIADGNQDLSARTEQHSASIEETAASMEQLTQTVHQNADNAHQARALAVETSTTAGEGGEMMNRVVSHMEEINASSRQVTDIIELIDSIAFQTNLLALNASVEAARAGEQGRGFAVVANEVRGLAGRSADASKEIRALLESSKTKVEQGSAVVSEARQVIQRVVDSAGRMTDLMDEISTASSEQSNGIEQINIAVSQMDQVTQQNSGLVQEAANATEMLRDQVTQLETEIAWFKLERTSPASHGAHSAKTAALSTSQASSDTVSGAAETATAEKEWETF</sequence>
<keyword evidence="4 9" id="KW-1133">Transmembrane helix</keyword>
<dbReference type="GO" id="GO:0005886">
    <property type="term" value="C:plasma membrane"/>
    <property type="evidence" value="ECO:0007669"/>
    <property type="project" value="UniProtKB-SubCell"/>
</dbReference>
<dbReference type="FunFam" id="1.10.287.950:FF:000001">
    <property type="entry name" value="Methyl-accepting chemotaxis sensory transducer"/>
    <property type="match status" value="1"/>
</dbReference>
<dbReference type="InterPro" id="IPR033480">
    <property type="entry name" value="sCache_2"/>
</dbReference>
<dbReference type="Pfam" id="PF17200">
    <property type="entry name" value="sCache_2"/>
    <property type="match status" value="1"/>
</dbReference>
<evidence type="ECO:0000256" key="7">
    <source>
        <dbReference type="ARBA" id="ARBA00029447"/>
    </source>
</evidence>
<keyword evidence="11" id="KW-1185">Reference proteome</keyword>
<evidence type="ECO:0000313" key="10">
    <source>
        <dbReference type="EMBL" id="QEL10497.1"/>
    </source>
</evidence>
<comment type="subcellular location">
    <subcellularLocation>
        <location evidence="1">Cell membrane</location>
        <topology evidence="1">Multi-pass membrane protein</topology>
    </subcellularLocation>
</comment>
<name>A0A1S1NUR8_9GAMM</name>
<dbReference type="SUPFAM" id="SSF58104">
    <property type="entry name" value="Methyl-accepting chemotaxis protein (MCP) signaling domain"/>
    <property type="match status" value="1"/>
</dbReference>
<dbReference type="Pfam" id="PF00015">
    <property type="entry name" value="MCPsignal"/>
    <property type="match status" value="1"/>
</dbReference>
<evidence type="ECO:0000256" key="6">
    <source>
        <dbReference type="ARBA" id="ARBA00023224"/>
    </source>
</evidence>
<feature type="region of interest" description="Disordered" evidence="8">
    <location>
        <begin position="522"/>
        <end position="558"/>
    </location>
</feature>
<dbReference type="PANTHER" id="PTHR43531">
    <property type="entry name" value="PROTEIN ICFG"/>
    <property type="match status" value="1"/>
</dbReference>
<evidence type="ECO:0000256" key="4">
    <source>
        <dbReference type="ARBA" id="ARBA00022989"/>
    </source>
</evidence>
<dbReference type="KEGG" id="kuy:FY550_04635"/>
<evidence type="ECO:0000256" key="9">
    <source>
        <dbReference type="SAM" id="Phobius"/>
    </source>
</evidence>
<dbReference type="Gene3D" id="1.10.287.950">
    <property type="entry name" value="Methyl-accepting chemotaxis protein"/>
    <property type="match status" value="1"/>
</dbReference>
<dbReference type="PANTHER" id="PTHR43531:SF7">
    <property type="entry name" value="AEROTAXIS RECEPTOR"/>
    <property type="match status" value="1"/>
</dbReference>
<feature type="transmembrane region" description="Helical" evidence="9">
    <location>
        <begin position="190"/>
        <end position="209"/>
    </location>
</feature>
<feature type="transmembrane region" description="Helical" evidence="9">
    <location>
        <begin position="13"/>
        <end position="33"/>
    </location>
</feature>
<dbReference type="InterPro" id="IPR004090">
    <property type="entry name" value="Chemotax_Me-accpt_rcpt"/>
</dbReference>
<organism evidence="10 11">
    <name type="scientific">Kushneria phosphatilytica</name>
    <dbReference type="NCBI Taxonomy" id="657387"/>
    <lineage>
        <taxon>Bacteria</taxon>
        <taxon>Pseudomonadati</taxon>
        <taxon>Pseudomonadota</taxon>
        <taxon>Gammaproteobacteria</taxon>
        <taxon>Oceanospirillales</taxon>
        <taxon>Halomonadaceae</taxon>
        <taxon>Kushneria</taxon>
    </lineage>
</organism>
<dbReference type="PRINTS" id="PR00260">
    <property type="entry name" value="CHEMTRNSDUCR"/>
</dbReference>
<keyword evidence="5 9" id="KW-0472">Membrane</keyword>
<keyword evidence="2" id="KW-1003">Cell membrane</keyword>
<dbReference type="PROSITE" id="PS50111">
    <property type="entry name" value="CHEMOTAXIS_TRANSDUC_2"/>
    <property type="match status" value="1"/>
</dbReference>
<feature type="compositionally biased region" description="Polar residues" evidence="8">
    <location>
        <begin position="531"/>
        <end position="542"/>
    </location>
</feature>
<dbReference type="GO" id="GO:0006935">
    <property type="term" value="P:chemotaxis"/>
    <property type="evidence" value="ECO:0007669"/>
    <property type="project" value="InterPro"/>
</dbReference>
<evidence type="ECO:0000256" key="5">
    <source>
        <dbReference type="ARBA" id="ARBA00023136"/>
    </source>
</evidence>
<dbReference type="AlphaFoldDB" id="A0A1S1NUR8"/>
<dbReference type="CDD" id="cd18774">
    <property type="entry name" value="PDC2_HK_sensor"/>
    <property type="match status" value="1"/>
</dbReference>
<dbReference type="STRING" id="657387.BH688_00885"/>
<accession>A0A1S1NUR8</accession>
<dbReference type="OrthoDB" id="2489132at2"/>
<evidence type="ECO:0000313" key="11">
    <source>
        <dbReference type="Proteomes" id="UP000322553"/>
    </source>
</evidence>
<dbReference type="SMART" id="SM01049">
    <property type="entry name" value="Cache_2"/>
    <property type="match status" value="1"/>
</dbReference>
<dbReference type="SMART" id="SM00283">
    <property type="entry name" value="MA"/>
    <property type="match status" value="1"/>
</dbReference>
<dbReference type="Gene3D" id="3.30.450.20">
    <property type="entry name" value="PAS domain"/>
    <property type="match status" value="1"/>
</dbReference>
<proteinExistence type="inferred from homology"/>
<dbReference type="EMBL" id="CP043420">
    <property type="protein sequence ID" value="QEL10497.1"/>
    <property type="molecule type" value="Genomic_DNA"/>
</dbReference>
<dbReference type="Proteomes" id="UP000322553">
    <property type="component" value="Chromosome"/>
</dbReference>
<gene>
    <name evidence="10" type="ORF">FY550_04635</name>
</gene>
<keyword evidence="6" id="KW-0807">Transducer</keyword>
<keyword evidence="3 9" id="KW-0812">Transmembrane</keyword>
<protein>
    <submittedName>
        <fullName evidence="10">Uncharacterized protein</fullName>
    </submittedName>
</protein>
<dbReference type="GO" id="GO:0007165">
    <property type="term" value="P:signal transduction"/>
    <property type="evidence" value="ECO:0007669"/>
    <property type="project" value="UniProtKB-KW"/>
</dbReference>
<reference evidence="10 11" key="1">
    <citation type="submission" date="2019-08" db="EMBL/GenBank/DDBJ databases">
        <title>Complete genome sequence of Kushneria sp. YCWA18, a halophilic phosphate-solubilizing bacterium isolated from Daqiao saltern in China.</title>
        <authorList>
            <person name="Du G.-X."/>
            <person name="Qu L.-Y."/>
        </authorList>
    </citation>
    <scope>NUCLEOTIDE SEQUENCE [LARGE SCALE GENOMIC DNA]</scope>
    <source>
        <strain evidence="10 11">YCWA18</strain>
    </source>
</reference>
<evidence type="ECO:0000256" key="8">
    <source>
        <dbReference type="SAM" id="MobiDB-lite"/>
    </source>
</evidence>
<dbReference type="CDD" id="cd11386">
    <property type="entry name" value="MCP_signal"/>
    <property type="match status" value="1"/>
</dbReference>
<evidence type="ECO:0000256" key="1">
    <source>
        <dbReference type="ARBA" id="ARBA00004651"/>
    </source>
</evidence>
<evidence type="ECO:0000256" key="2">
    <source>
        <dbReference type="ARBA" id="ARBA00022475"/>
    </source>
</evidence>
<dbReference type="GO" id="GO:0004888">
    <property type="term" value="F:transmembrane signaling receptor activity"/>
    <property type="evidence" value="ECO:0007669"/>
    <property type="project" value="InterPro"/>
</dbReference>
<dbReference type="InterPro" id="IPR004089">
    <property type="entry name" value="MCPsignal_dom"/>
</dbReference>
<dbReference type="InterPro" id="IPR051310">
    <property type="entry name" value="MCP_chemotaxis"/>
</dbReference>
<comment type="similarity">
    <text evidence="7">Belongs to the methyl-accepting chemotaxis (MCP) protein family.</text>
</comment>
<evidence type="ECO:0000256" key="3">
    <source>
        <dbReference type="ARBA" id="ARBA00022692"/>
    </source>
</evidence>